<evidence type="ECO:0008006" key="3">
    <source>
        <dbReference type="Google" id="ProtNLM"/>
    </source>
</evidence>
<name>J0D468_9BIFI</name>
<dbReference type="OrthoDB" id="3243231at2"/>
<protein>
    <recommendedName>
        <fullName evidence="3">PsbP C-terminal domain-containing protein</fullName>
    </recommendedName>
</protein>
<keyword evidence="2" id="KW-1185">Reference proteome</keyword>
<dbReference type="Proteomes" id="UP000006415">
    <property type="component" value="Unassembled WGS sequence"/>
</dbReference>
<dbReference type="GeneID" id="97291734"/>
<dbReference type="RefSeq" id="WP_007147995.1">
    <property type="nucleotide sequence ID" value="NZ_AKCI01000001.1"/>
</dbReference>
<accession>J0D468</accession>
<organism evidence="1 2">
    <name type="scientific">Scardovia wiggsiae F0424</name>
    <dbReference type="NCBI Taxonomy" id="857290"/>
    <lineage>
        <taxon>Bacteria</taxon>
        <taxon>Bacillati</taxon>
        <taxon>Actinomycetota</taxon>
        <taxon>Actinomycetes</taxon>
        <taxon>Bifidobacteriales</taxon>
        <taxon>Bifidobacteriaceae</taxon>
        <taxon>Scardovia</taxon>
    </lineage>
</organism>
<dbReference type="HOGENOM" id="CLU_1668171_0_0_11"/>
<gene>
    <name evidence="1" type="ORF">HMPREF9156_00931</name>
</gene>
<dbReference type="EMBL" id="AGZS01000005">
    <property type="protein sequence ID" value="EJD64755.1"/>
    <property type="molecule type" value="Genomic_DNA"/>
</dbReference>
<proteinExistence type="predicted"/>
<sequence length="154" mass="16828">MLFFPSKETVGIPGFSFEIPEGWSVTHPDHVLFCVIHPQEVFSPNTVVALDRRSGDIAGDVIMGEMSEYVASLKNSHVTGQQSGVNDLGQEWSVIEYTYDHEIGPLASSLAVLTVRHDGVADVYRFHSTVAGEGAAEDLKKIHGFLSSIRIAEK</sequence>
<comment type="caution">
    <text evidence="1">The sequence shown here is derived from an EMBL/GenBank/DDBJ whole genome shotgun (WGS) entry which is preliminary data.</text>
</comment>
<dbReference type="STRING" id="857290.HMPREF9156_00931"/>
<dbReference type="eggNOG" id="ENOG502ZVFF">
    <property type="taxonomic scope" value="Bacteria"/>
</dbReference>
<dbReference type="AlphaFoldDB" id="J0D468"/>
<evidence type="ECO:0000313" key="2">
    <source>
        <dbReference type="Proteomes" id="UP000006415"/>
    </source>
</evidence>
<reference evidence="1 2" key="1">
    <citation type="submission" date="2012-01" db="EMBL/GenBank/DDBJ databases">
        <title>The Genome Sequence of Scardovia wiggsiae F0424.</title>
        <authorList>
            <consortium name="The Broad Institute Genome Sequencing Platform"/>
            <person name="Earl A."/>
            <person name="Ward D."/>
            <person name="Feldgarden M."/>
            <person name="Gevers D."/>
            <person name="Izard J."/>
            <person name="Ganesan A."/>
            <person name="Baranova O.V."/>
            <person name="Blanton J.M."/>
            <person name="Tanner A.C."/>
            <person name="Mathney J."/>
            <person name="Dewhirst F.E."/>
            <person name="Young S.K."/>
            <person name="Zeng Q."/>
            <person name="Gargeya S."/>
            <person name="Fitzgerald M."/>
            <person name="Haas B."/>
            <person name="Abouelleil A."/>
            <person name="Alvarado L."/>
            <person name="Arachchi H.M."/>
            <person name="Berlin A."/>
            <person name="Chapman S.B."/>
            <person name="Gearin G."/>
            <person name="Goldberg J."/>
            <person name="Griggs A."/>
            <person name="Gujja S."/>
            <person name="Hansen M."/>
            <person name="Heiman D."/>
            <person name="Howarth C."/>
            <person name="Larimer J."/>
            <person name="Lui A."/>
            <person name="MacDonald P.J.P."/>
            <person name="McCowen C."/>
            <person name="Montmayeur A."/>
            <person name="Murphy C."/>
            <person name="Neiman D."/>
            <person name="Pearson M."/>
            <person name="Priest M."/>
            <person name="Roberts A."/>
            <person name="Saif S."/>
            <person name="Shea T."/>
            <person name="Sisk P."/>
            <person name="Stolte C."/>
            <person name="Sykes S."/>
            <person name="Wortman J."/>
            <person name="Nusbaum C."/>
            <person name="Birren B."/>
        </authorList>
    </citation>
    <scope>NUCLEOTIDE SEQUENCE [LARGE SCALE GENOMIC DNA]</scope>
    <source>
        <strain evidence="1 2">F0424</strain>
    </source>
</reference>
<evidence type="ECO:0000313" key="1">
    <source>
        <dbReference type="EMBL" id="EJD64755.1"/>
    </source>
</evidence>
<dbReference type="Gene3D" id="3.40.1000.10">
    <property type="entry name" value="Mog1/PsbP, alpha/beta/alpha sandwich"/>
    <property type="match status" value="1"/>
</dbReference>